<dbReference type="InterPro" id="IPR050924">
    <property type="entry name" value="Peroxiredoxin_BCP/PrxQ"/>
</dbReference>
<evidence type="ECO:0000256" key="1">
    <source>
        <dbReference type="ARBA" id="ARBA00003330"/>
    </source>
</evidence>
<evidence type="ECO:0000256" key="6">
    <source>
        <dbReference type="ARBA" id="ARBA00023157"/>
    </source>
</evidence>
<keyword evidence="3 14" id="KW-0575">Peroxidase</keyword>
<evidence type="ECO:0000259" key="13">
    <source>
        <dbReference type="PROSITE" id="PS51352"/>
    </source>
</evidence>
<dbReference type="PANTHER" id="PTHR42801:SF4">
    <property type="entry name" value="AHPC_TSA FAMILY PROTEIN"/>
    <property type="match status" value="1"/>
</dbReference>
<gene>
    <name evidence="14" type="primary">bcp_1</name>
    <name evidence="14" type="ORF">GCM10023156_40120</name>
</gene>
<evidence type="ECO:0000256" key="11">
    <source>
        <dbReference type="ARBA" id="ARBA00049091"/>
    </source>
</evidence>
<evidence type="ECO:0000256" key="10">
    <source>
        <dbReference type="ARBA" id="ARBA00042639"/>
    </source>
</evidence>
<dbReference type="GO" id="GO:0004601">
    <property type="term" value="F:peroxidase activity"/>
    <property type="evidence" value="ECO:0007669"/>
    <property type="project" value="UniProtKB-KW"/>
</dbReference>
<dbReference type="RefSeq" id="WP_345324916.1">
    <property type="nucleotide sequence ID" value="NZ_BAABGA010000049.1"/>
</dbReference>
<dbReference type="InterPro" id="IPR036249">
    <property type="entry name" value="Thioredoxin-like_sf"/>
</dbReference>
<keyword evidence="6" id="KW-1015">Disulfide bond</keyword>
<evidence type="ECO:0000256" key="4">
    <source>
        <dbReference type="ARBA" id="ARBA00022862"/>
    </source>
</evidence>
<evidence type="ECO:0000313" key="14">
    <source>
        <dbReference type="EMBL" id="GAA4459927.1"/>
    </source>
</evidence>
<dbReference type="Gene3D" id="3.40.30.10">
    <property type="entry name" value="Glutaredoxin"/>
    <property type="match status" value="1"/>
</dbReference>
<keyword evidence="7" id="KW-0676">Redox-active center</keyword>
<keyword evidence="5" id="KW-0560">Oxidoreductase</keyword>
<evidence type="ECO:0000256" key="3">
    <source>
        <dbReference type="ARBA" id="ARBA00022559"/>
    </source>
</evidence>
<keyword evidence="15" id="KW-1185">Reference proteome</keyword>
<dbReference type="Proteomes" id="UP001500840">
    <property type="component" value="Unassembled WGS sequence"/>
</dbReference>
<dbReference type="InterPro" id="IPR013766">
    <property type="entry name" value="Thioredoxin_domain"/>
</dbReference>
<evidence type="ECO:0000313" key="15">
    <source>
        <dbReference type="Proteomes" id="UP001500840"/>
    </source>
</evidence>
<keyword evidence="4" id="KW-0049">Antioxidant</keyword>
<comment type="function">
    <text evidence="1">Thiol-specific peroxidase that catalyzes the reduction of hydrogen peroxide and organic hydroperoxides to water and alcohols, respectively. Plays a role in cell protection against oxidative stress by detoxifying peroxides and as sensor of hydrogen peroxide-mediated signaling events.</text>
</comment>
<evidence type="ECO:0000256" key="2">
    <source>
        <dbReference type="ARBA" id="ARBA00013017"/>
    </source>
</evidence>
<organism evidence="14 15">
    <name type="scientific">Novipirellula rosea</name>
    <dbReference type="NCBI Taxonomy" id="1031540"/>
    <lineage>
        <taxon>Bacteria</taxon>
        <taxon>Pseudomonadati</taxon>
        <taxon>Planctomycetota</taxon>
        <taxon>Planctomycetia</taxon>
        <taxon>Pirellulales</taxon>
        <taxon>Pirellulaceae</taxon>
        <taxon>Novipirellula</taxon>
    </lineage>
</organism>
<name>A0ABP8N4L6_9BACT</name>
<comment type="catalytic activity">
    <reaction evidence="11">
        <text>a hydroperoxide + [thioredoxin]-dithiol = an alcohol + [thioredoxin]-disulfide + H2O</text>
        <dbReference type="Rhea" id="RHEA:62620"/>
        <dbReference type="Rhea" id="RHEA-COMP:10698"/>
        <dbReference type="Rhea" id="RHEA-COMP:10700"/>
        <dbReference type="ChEBI" id="CHEBI:15377"/>
        <dbReference type="ChEBI" id="CHEBI:29950"/>
        <dbReference type="ChEBI" id="CHEBI:30879"/>
        <dbReference type="ChEBI" id="CHEBI:35924"/>
        <dbReference type="ChEBI" id="CHEBI:50058"/>
        <dbReference type="EC" id="1.11.1.24"/>
    </reaction>
</comment>
<evidence type="ECO:0000256" key="12">
    <source>
        <dbReference type="SAM" id="SignalP"/>
    </source>
</evidence>
<dbReference type="CDD" id="cd03017">
    <property type="entry name" value="PRX_BCP"/>
    <property type="match status" value="1"/>
</dbReference>
<comment type="caution">
    <text evidence="14">The sequence shown here is derived from an EMBL/GenBank/DDBJ whole genome shotgun (WGS) entry which is preliminary data.</text>
</comment>
<feature type="chain" id="PRO_5045825369" description="thioredoxin-dependent peroxiredoxin" evidence="12">
    <location>
        <begin position="25"/>
        <end position="196"/>
    </location>
</feature>
<proteinExistence type="inferred from homology"/>
<dbReference type="PANTHER" id="PTHR42801">
    <property type="entry name" value="THIOREDOXIN-DEPENDENT PEROXIDE REDUCTASE"/>
    <property type="match status" value="1"/>
</dbReference>
<evidence type="ECO:0000256" key="5">
    <source>
        <dbReference type="ARBA" id="ARBA00023002"/>
    </source>
</evidence>
<evidence type="ECO:0000256" key="8">
    <source>
        <dbReference type="ARBA" id="ARBA00032824"/>
    </source>
</evidence>
<accession>A0ABP8N4L6</accession>
<dbReference type="PROSITE" id="PS51352">
    <property type="entry name" value="THIOREDOXIN_2"/>
    <property type="match status" value="1"/>
</dbReference>
<dbReference type="EC" id="1.11.1.24" evidence="2"/>
<sequence length="196" mass="21473">MSRTFSACGSLVLLSLFALPMVVAKEQGDSLSVGDEAPQFSVQDDKGDQWKSADHFGKKIVVLYFYPADMTGGCTAQACGYRDTLADLASQEVEVVGVSGDSVQNHQWFKKAHQLNFPLLADVDGKVAEKFGVPITRGSKSVKAMIDGSEQILKRDVTAKRWTFVIDRDGKIAYKDDKVQAKQDPAKILDVVKDLQ</sequence>
<evidence type="ECO:0000256" key="7">
    <source>
        <dbReference type="ARBA" id="ARBA00023284"/>
    </source>
</evidence>
<protein>
    <recommendedName>
        <fullName evidence="2">thioredoxin-dependent peroxiredoxin</fullName>
        <ecNumber evidence="2">1.11.1.24</ecNumber>
    </recommendedName>
    <alternativeName>
        <fullName evidence="8">Thioredoxin peroxidase</fullName>
    </alternativeName>
    <alternativeName>
        <fullName evidence="10">Thioredoxin-dependent peroxiredoxin Bcp</fullName>
    </alternativeName>
</protein>
<dbReference type="InterPro" id="IPR000866">
    <property type="entry name" value="AhpC/TSA"/>
</dbReference>
<dbReference type="EMBL" id="BAABGA010000049">
    <property type="protein sequence ID" value="GAA4459927.1"/>
    <property type="molecule type" value="Genomic_DNA"/>
</dbReference>
<feature type="signal peptide" evidence="12">
    <location>
        <begin position="1"/>
        <end position="24"/>
    </location>
</feature>
<reference evidence="15" key="1">
    <citation type="journal article" date="2019" name="Int. J. Syst. Evol. Microbiol.">
        <title>The Global Catalogue of Microorganisms (GCM) 10K type strain sequencing project: providing services to taxonomists for standard genome sequencing and annotation.</title>
        <authorList>
            <consortium name="The Broad Institute Genomics Platform"/>
            <consortium name="The Broad Institute Genome Sequencing Center for Infectious Disease"/>
            <person name="Wu L."/>
            <person name="Ma J."/>
        </authorList>
    </citation>
    <scope>NUCLEOTIDE SEQUENCE [LARGE SCALE GENOMIC DNA]</scope>
    <source>
        <strain evidence="15">JCM 17759</strain>
    </source>
</reference>
<dbReference type="Pfam" id="PF00578">
    <property type="entry name" value="AhpC-TSA"/>
    <property type="match status" value="1"/>
</dbReference>
<evidence type="ECO:0000256" key="9">
    <source>
        <dbReference type="ARBA" id="ARBA00038489"/>
    </source>
</evidence>
<comment type="similarity">
    <text evidence="9">Belongs to the peroxiredoxin family. BCP/PrxQ subfamily.</text>
</comment>
<feature type="domain" description="Thioredoxin" evidence="13">
    <location>
        <begin position="31"/>
        <end position="196"/>
    </location>
</feature>
<keyword evidence="12" id="KW-0732">Signal</keyword>
<dbReference type="SUPFAM" id="SSF52833">
    <property type="entry name" value="Thioredoxin-like"/>
    <property type="match status" value="1"/>
</dbReference>